<reference evidence="1" key="1">
    <citation type="thesis" date="2020" institute="ProQuest LLC" country="789 East Eisenhower Parkway, Ann Arbor, MI, USA">
        <title>Comparative Genomics and Chromosome Evolution.</title>
        <authorList>
            <person name="Mudd A.B."/>
        </authorList>
    </citation>
    <scope>NUCLEOTIDE SEQUENCE</scope>
    <source>
        <strain evidence="1">1538</strain>
        <tissue evidence="1">Blood</tissue>
    </source>
</reference>
<keyword evidence="2" id="KW-1185">Reference proteome</keyword>
<evidence type="ECO:0000313" key="2">
    <source>
        <dbReference type="Proteomes" id="UP001181693"/>
    </source>
</evidence>
<evidence type="ECO:0000313" key="1">
    <source>
        <dbReference type="EMBL" id="DBA30144.1"/>
    </source>
</evidence>
<comment type="caution">
    <text evidence="1">The sequence shown here is derived from an EMBL/GenBank/DDBJ whole genome shotgun (WGS) entry which is preliminary data.</text>
</comment>
<dbReference type="Proteomes" id="UP001181693">
    <property type="component" value="Unassembled WGS sequence"/>
</dbReference>
<organism evidence="1 2">
    <name type="scientific">Pyxicephalus adspersus</name>
    <name type="common">African bullfrog</name>
    <dbReference type="NCBI Taxonomy" id="30357"/>
    <lineage>
        <taxon>Eukaryota</taxon>
        <taxon>Metazoa</taxon>
        <taxon>Chordata</taxon>
        <taxon>Craniata</taxon>
        <taxon>Vertebrata</taxon>
        <taxon>Euteleostomi</taxon>
        <taxon>Amphibia</taxon>
        <taxon>Batrachia</taxon>
        <taxon>Anura</taxon>
        <taxon>Neobatrachia</taxon>
        <taxon>Ranoidea</taxon>
        <taxon>Pyxicephalidae</taxon>
        <taxon>Pyxicephalinae</taxon>
        <taxon>Pyxicephalus</taxon>
    </lineage>
</organism>
<gene>
    <name evidence="1" type="ORF">GDO54_006160</name>
</gene>
<dbReference type="AlphaFoldDB" id="A0AAV3AU96"/>
<name>A0AAV3AU96_PYXAD</name>
<dbReference type="EMBL" id="DYDO01000002">
    <property type="protein sequence ID" value="DBA30144.1"/>
    <property type="molecule type" value="Genomic_DNA"/>
</dbReference>
<proteinExistence type="predicted"/>
<accession>A0AAV3AU96</accession>
<protein>
    <submittedName>
        <fullName evidence="1">Uncharacterized protein</fullName>
    </submittedName>
</protein>
<sequence>MIQYQVMCIYPSHCNVARGLRAERRISVPSRLHFVAVMFTVYKGSKNSFTSFSTFSMASLQNVMLQISPLPTPGVQLCSIQTKERFSF</sequence>